<evidence type="ECO:0000256" key="8">
    <source>
        <dbReference type="ARBA" id="ARBA00023157"/>
    </source>
</evidence>
<dbReference type="PANTHER" id="PTHR47466:SF1">
    <property type="entry name" value="METALLOPROTEASE MEP1 (AFU_ORTHOLOGUE AFUA_1G07730)-RELATED"/>
    <property type="match status" value="1"/>
</dbReference>
<dbReference type="PANTHER" id="PTHR47466">
    <property type="match status" value="1"/>
</dbReference>
<evidence type="ECO:0000256" key="1">
    <source>
        <dbReference type="ARBA" id="ARBA00008721"/>
    </source>
</evidence>
<dbReference type="GO" id="GO:0006508">
    <property type="term" value="P:proteolysis"/>
    <property type="evidence" value="ECO:0007669"/>
    <property type="project" value="UniProtKB-KW"/>
</dbReference>
<name>A0A8J7QBJ6_9BACT</name>
<keyword evidence="5" id="KW-0378">Hydrolase</keyword>
<keyword evidence="6" id="KW-0862">Zinc</keyword>
<evidence type="ECO:0000259" key="9">
    <source>
        <dbReference type="Pfam" id="PF05572"/>
    </source>
</evidence>
<organism evidence="10 11">
    <name type="scientific">Acanthopleuribacter pedis</name>
    <dbReference type="NCBI Taxonomy" id="442870"/>
    <lineage>
        <taxon>Bacteria</taxon>
        <taxon>Pseudomonadati</taxon>
        <taxon>Acidobacteriota</taxon>
        <taxon>Holophagae</taxon>
        <taxon>Acanthopleuribacterales</taxon>
        <taxon>Acanthopleuribacteraceae</taxon>
        <taxon>Acanthopleuribacter</taxon>
    </lineage>
</organism>
<proteinExistence type="inferred from homology"/>
<dbReference type="Pfam" id="PF05572">
    <property type="entry name" value="Peptidase_M43"/>
    <property type="match status" value="1"/>
</dbReference>
<dbReference type="RefSeq" id="WP_207862534.1">
    <property type="nucleotide sequence ID" value="NZ_JAFREP010000039.1"/>
</dbReference>
<keyword evidence="3" id="KW-0479">Metal-binding</keyword>
<keyword evidence="7" id="KW-0482">Metalloprotease</keyword>
<sequence>MQAPHGLGFAIDQRETDLCIIRERPVEEAYLRDLQQQALLWKRNRGLKKNQTVTFDVAWHNILGFATQERAETLVDLLNDALVDSGIRFELVSFDYVWRSEWFQLDLWTAEEMDMKETLRVGTSTTLNVYSCVPSYQGTRVAGSSAFPDDYGDDPVRDGIVLDVAFSPVGGEGGATFIHEVGHWLGLRHTFGPSCATDNDLVDDTETHLKPDLSNPPPAGTCPTSQFCPLGRTGPVENFMNYGFAGCQTLFTAGQIGRTEDQVAMYRPAPLTAAEMNGPEVLHAGRPAVWSVDVETGYGPYTYSWHVAQGFGITPIGSNAREITDTVRCTLRDCERYEELVTIACTITDSEGQQITVEHQVLVWN</sequence>
<keyword evidence="11" id="KW-1185">Reference proteome</keyword>
<evidence type="ECO:0000313" key="11">
    <source>
        <dbReference type="Proteomes" id="UP000664417"/>
    </source>
</evidence>
<gene>
    <name evidence="10" type="ORF">J3U88_29070</name>
</gene>
<evidence type="ECO:0000256" key="3">
    <source>
        <dbReference type="ARBA" id="ARBA00022723"/>
    </source>
</evidence>
<dbReference type="SUPFAM" id="SSF55486">
    <property type="entry name" value="Metalloproteases ('zincins'), catalytic domain"/>
    <property type="match status" value="1"/>
</dbReference>
<dbReference type="AlphaFoldDB" id="A0A8J7QBJ6"/>
<evidence type="ECO:0000256" key="2">
    <source>
        <dbReference type="ARBA" id="ARBA00022670"/>
    </source>
</evidence>
<dbReference type="GO" id="GO:0008237">
    <property type="term" value="F:metallopeptidase activity"/>
    <property type="evidence" value="ECO:0007669"/>
    <property type="project" value="UniProtKB-KW"/>
</dbReference>
<dbReference type="GO" id="GO:0046872">
    <property type="term" value="F:metal ion binding"/>
    <property type="evidence" value="ECO:0007669"/>
    <property type="project" value="UniProtKB-KW"/>
</dbReference>
<evidence type="ECO:0000256" key="7">
    <source>
        <dbReference type="ARBA" id="ARBA00023049"/>
    </source>
</evidence>
<accession>A0A8J7QBJ6</accession>
<keyword evidence="8" id="KW-1015">Disulfide bond</keyword>
<evidence type="ECO:0000313" key="10">
    <source>
        <dbReference type="EMBL" id="MBO1322561.1"/>
    </source>
</evidence>
<dbReference type="Gene3D" id="3.40.390.10">
    <property type="entry name" value="Collagenase (Catalytic Domain)"/>
    <property type="match status" value="1"/>
</dbReference>
<evidence type="ECO:0000256" key="5">
    <source>
        <dbReference type="ARBA" id="ARBA00022801"/>
    </source>
</evidence>
<dbReference type="Proteomes" id="UP000664417">
    <property type="component" value="Unassembled WGS sequence"/>
</dbReference>
<dbReference type="InterPro" id="IPR024079">
    <property type="entry name" value="MetalloPept_cat_dom_sf"/>
</dbReference>
<comment type="similarity">
    <text evidence="1">Belongs to the peptidase M43B family.</text>
</comment>
<evidence type="ECO:0000256" key="4">
    <source>
        <dbReference type="ARBA" id="ARBA00022729"/>
    </source>
</evidence>
<keyword evidence="2" id="KW-0645">Protease</keyword>
<reference evidence="10" key="1">
    <citation type="submission" date="2021-03" db="EMBL/GenBank/DDBJ databases">
        <authorList>
            <person name="Wang G."/>
        </authorList>
    </citation>
    <scope>NUCLEOTIDE SEQUENCE</scope>
    <source>
        <strain evidence="10">KCTC 12899</strain>
    </source>
</reference>
<evidence type="ECO:0000256" key="6">
    <source>
        <dbReference type="ARBA" id="ARBA00022833"/>
    </source>
</evidence>
<dbReference type="InterPro" id="IPR008754">
    <property type="entry name" value="Peptidase_M43"/>
</dbReference>
<keyword evidence="4" id="KW-0732">Signal</keyword>
<dbReference type="EMBL" id="JAFREP010000039">
    <property type="protein sequence ID" value="MBO1322561.1"/>
    <property type="molecule type" value="Genomic_DNA"/>
</dbReference>
<protein>
    <recommendedName>
        <fullName evidence="9">Peptidase M43 pregnancy-associated plasma-A domain-containing protein</fullName>
    </recommendedName>
</protein>
<comment type="caution">
    <text evidence="10">The sequence shown here is derived from an EMBL/GenBank/DDBJ whole genome shotgun (WGS) entry which is preliminary data.</text>
</comment>
<feature type="domain" description="Peptidase M43 pregnancy-associated plasma-A" evidence="9">
    <location>
        <begin position="167"/>
        <end position="263"/>
    </location>
</feature>